<name>A0AAN9R2E3_PHACN</name>
<dbReference type="Proteomes" id="UP001374584">
    <property type="component" value="Unassembled WGS sequence"/>
</dbReference>
<proteinExistence type="predicted"/>
<accession>A0AAN9R2E3</accession>
<comment type="caution">
    <text evidence="1">The sequence shown here is derived from an EMBL/GenBank/DDBJ whole genome shotgun (WGS) entry which is preliminary data.</text>
</comment>
<gene>
    <name evidence="1" type="ORF">VNO80_15539</name>
</gene>
<keyword evidence="2" id="KW-1185">Reference proteome</keyword>
<evidence type="ECO:0000313" key="1">
    <source>
        <dbReference type="EMBL" id="KAK7356271.1"/>
    </source>
</evidence>
<organism evidence="1 2">
    <name type="scientific">Phaseolus coccineus</name>
    <name type="common">Scarlet runner bean</name>
    <name type="synonym">Phaseolus multiflorus</name>
    <dbReference type="NCBI Taxonomy" id="3886"/>
    <lineage>
        <taxon>Eukaryota</taxon>
        <taxon>Viridiplantae</taxon>
        <taxon>Streptophyta</taxon>
        <taxon>Embryophyta</taxon>
        <taxon>Tracheophyta</taxon>
        <taxon>Spermatophyta</taxon>
        <taxon>Magnoliopsida</taxon>
        <taxon>eudicotyledons</taxon>
        <taxon>Gunneridae</taxon>
        <taxon>Pentapetalae</taxon>
        <taxon>rosids</taxon>
        <taxon>fabids</taxon>
        <taxon>Fabales</taxon>
        <taxon>Fabaceae</taxon>
        <taxon>Papilionoideae</taxon>
        <taxon>50 kb inversion clade</taxon>
        <taxon>NPAAA clade</taxon>
        <taxon>indigoferoid/millettioid clade</taxon>
        <taxon>Phaseoleae</taxon>
        <taxon>Phaseolus</taxon>
    </lineage>
</organism>
<evidence type="ECO:0000313" key="2">
    <source>
        <dbReference type="Proteomes" id="UP001374584"/>
    </source>
</evidence>
<reference evidence="1 2" key="1">
    <citation type="submission" date="2024-01" db="EMBL/GenBank/DDBJ databases">
        <title>The genomes of 5 underutilized Papilionoideae crops provide insights into root nodulation and disease resistanc.</title>
        <authorList>
            <person name="Jiang F."/>
        </authorList>
    </citation>
    <scope>NUCLEOTIDE SEQUENCE [LARGE SCALE GENOMIC DNA]</scope>
    <source>
        <strain evidence="1">JINMINGXINNONG_FW02</strain>
        <tissue evidence="1">Leaves</tissue>
    </source>
</reference>
<protein>
    <submittedName>
        <fullName evidence="1">Uncharacterized protein</fullName>
    </submittedName>
</protein>
<dbReference type="AlphaFoldDB" id="A0AAN9R2E3"/>
<dbReference type="EMBL" id="JAYMYR010000006">
    <property type="protein sequence ID" value="KAK7356271.1"/>
    <property type="molecule type" value="Genomic_DNA"/>
</dbReference>
<sequence length="66" mass="7423">MNGCDSSRLVITISVMALFSSPTIKRLELERLRGEKGNFYVAKYAWNVPTEAREGETCFTSMGLDM</sequence>